<sequence length="192" mass="22152">MYSSYPKSTYDNSLKSSSSCLYSKVPEETCDYFKPFSLGNQTLYNQNWYISTPAASPTPSTNSLSFASADSAVQSRPSPQPSSSSVRSFRSRFQYTADQLYKLNQIYEQTQYPNAAQKDIIASTLGVTLEQIRVWFQNRRRKQPQQRHTKLSSHQPTYHEQSELDQLIFQIDNVRNTRQRLPAKVKIETEVK</sequence>
<dbReference type="InterPro" id="IPR001356">
    <property type="entry name" value="HD"/>
</dbReference>
<dbReference type="EMBL" id="CAJOBC010075340">
    <property type="protein sequence ID" value="CAF4256828.1"/>
    <property type="molecule type" value="Genomic_DNA"/>
</dbReference>
<evidence type="ECO:0000256" key="1">
    <source>
        <dbReference type="ARBA" id="ARBA00004123"/>
    </source>
</evidence>
<dbReference type="OrthoDB" id="6159439at2759"/>
<evidence type="ECO:0000313" key="13">
    <source>
        <dbReference type="Proteomes" id="UP000663829"/>
    </source>
</evidence>
<dbReference type="EMBL" id="CAJNOQ010015894">
    <property type="protein sequence ID" value="CAF1370750.1"/>
    <property type="molecule type" value="Genomic_DNA"/>
</dbReference>
<evidence type="ECO:0000256" key="3">
    <source>
        <dbReference type="ARBA" id="ARBA00023155"/>
    </source>
</evidence>
<keyword evidence="13" id="KW-1185">Reference proteome</keyword>
<evidence type="ECO:0000256" key="2">
    <source>
        <dbReference type="ARBA" id="ARBA00023125"/>
    </source>
</evidence>
<evidence type="ECO:0000256" key="5">
    <source>
        <dbReference type="PROSITE-ProRule" id="PRU00108"/>
    </source>
</evidence>
<dbReference type="InterPro" id="IPR009057">
    <property type="entry name" value="Homeodomain-like_sf"/>
</dbReference>
<organism evidence="10 13">
    <name type="scientific">Didymodactylos carnosus</name>
    <dbReference type="NCBI Taxonomy" id="1234261"/>
    <lineage>
        <taxon>Eukaryota</taxon>
        <taxon>Metazoa</taxon>
        <taxon>Spiralia</taxon>
        <taxon>Gnathifera</taxon>
        <taxon>Rotifera</taxon>
        <taxon>Eurotatoria</taxon>
        <taxon>Bdelloidea</taxon>
        <taxon>Philodinida</taxon>
        <taxon>Philodinidae</taxon>
        <taxon>Didymodactylos</taxon>
    </lineage>
</organism>
<proteinExistence type="predicted"/>
<dbReference type="SUPFAM" id="SSF46689">
    <property type="entry name" value="Homeodomain-like"/>
    <property type="match status" value="1"/>
</dbReference>
<dbReference type="EMBL" id="CAJOBA010036974">
    <property type="protein sequence ID" value="CAF4033393.1"/>
    <property type="molecule type" value="Genomic_DNA"/>
</dbReference>
<evidence type="ECO:0000256" key="4">
    <source>
        <dbReference type="ARBA" id="ARBA00023242"/>
    </source>
</evidence>
<dbReference type="Gene3D" id="1.10.10.60">
    <property type="entry name" value="Homeodomain-like"/>
    <property type="match status" value="1"/>
</dbReference>
<evidence type="ECO:0000259" key="8">
    <source>
        <dbReference type="PROSITE" id="PS50071"/>
    </source>
</evidence>
<evidence type="ECO:0000313" key="11">
    <source>
        <dbReference type="EMBL" id="CAF4033393.1"/>
    </source>
</evidence>
<dbReference type="PANTHER" id="PTHR24339">
    <property type="entry name" value="HOMEOBOX PROTEIN EMX-RELATED"/>
    <property type="match status" value="1"/>
</dbReference>
<accession>A0A815IN42</accession>
<dbReference type="Proteomes" id="UP000677228">
    <property type="component" value="Unassembled WGS sequence"/>
</dbReference>
<name>A0A815IN42_9BILA</name>
<dbReference type="AlphaFoldDB" id="A0A815IN42"/>
<evidence type="ECO:0000313" key="10">
    <source>
        <dbReference type="EMBL" id="CAF1370750.1"/>
    </source>
</evidence>
<evidence type="ECO:0000256" key="6">
    <source>
        <dbReference type="RuleBase" id="RU000682"/>
    </source>
</evidence>
<dbReference type="PANTHER" id="PTHR24339:SF28">
    <property type="entry name" value="E5-RELATED"/>
    <property type="match status" value="1"/>
</dbReference>
<feature type="compositionally biased region" description="Low complexity" evidence="7">
    <location>
        <begin position="73"/>
        <end position="88"/>
    </location>
</feature>
<dbReference type="Pfam" id="PF00046">
    <property type="entry name" value="Homeodomain"/>
    <property type="match status" value="1"/>
</dbReference>
<feature type="compositionally biased region" description="Polar residues" evidence="7">
    <location>
        <begin position="60"/>
        <end position="72"/>
    </location>
</feature>
<dbReference type="CDD" id="cd00086">
    <property type="entry name" value="homeodomain"/>
    <property type="match status" value="1"/>
</dbReference>
<dbReference type="InterPro" id="IPR050877">
    <property type="entry name" value="EMX-VAX-Noto_Homeobox_TFs"/>
</dbReference>
<dbReference type="GO" id="GO:0000978">
    <property type="term" value="F:RNA polymerase II cis-regulatory region sequence-specific DNA binding"/>
    <property type="evidence" value="ECO:0007669"/>
    <property type="project" value="TreeGrafter"/>
</dbReference>
<keyword evidence="3 5" id="KW-0371">Homeobox</keyword>
<evidence type="ECO:0000313" key="9">
    <source>
        <dbReference type="EMBL" id="CAF1225301.1"/>
    </source>
</evidence>
<feature type="domain" description="Homeobox" evidence="8">
    <location>
        <begin position="86"/>
        <end position="146"/>
    </location>
</feature>
<comment type="caution">
    <text evidence="10">The sequence shown here is derived from an EMBL/GenBank/DDBJ whole genome shotgun (WGS) entry which is preliminary data.</text>
</comment>
<keyword evidence="4 5" id="KW-0539">Nucleus</keyword>
<evidence type="ECO:0000256" key="7">
    <source>
        <dbReference type="SAM" id="MobiDB-lite"/>
    </source>
</evidence>
<dbReference type="Proteomes" id="UP000681722">
    <property type="component" value="Unassembled WGS sequence"/>
</dbReference>
<dbReference type="PROSITE" id="PS50071">
    <property type="entry name" value="HOMEOBOX_2"/>
    <property type="match status" value="1"/>
</dbReference>
<gene>
    <name evidence="10" type="ORF">GPM918_LOCUS31844</name>
    <name evidence="9" type="ORF">OVA965_LOCUS25116</name>
    <name evidence="12" type="ORF">SRO942_LOCUS32495</name>
    <name evidence="11" type="ORF">TMI583_LOCUS25840</name>
</gene>
<dbReference type="GO" id="GO:0005634">
    <property type="term" value="C:nucleus"/>
    <property type="evidence" value="ECO:0007669"/>
    <property type="project" value="UniProtKB-SubCell"/>
</dbReference>
<feature type="compositionally biased region" description="Basic residues" evidence="7">
    <location>
        <begin position="140"/>
        <end position="151"/>
    </location>
</feature>
<feature type="region of interest" description="Disordered" evidence="7">
    <location>
        <begin position="60"/>
        <end position="88"/>
    </location>
</feature>
<dbReference type="SMART" id="SM00389">
    <property type="entry name" value="HOX"/>
    <property type="match status" value="1"/>
</dbReference>
<dbReference type="GO" id="GO:0000981">
    <property type="term" value="F:DNA-binding transcription factor activity, RNA polymerase II-specific"/>
    <property type="evidence" value="ECO:0007669"/>
    <property type="project" value="TreeGrafter"/>
</dbReference>
<feature type="DNA-binding region" description="Homeobox" evidence="5">
    <location>
        <begin position="88"/>
        <end position="147"/>
    </location>
</feature>
<protein>
    <recommendedName>
        <fullName evidence="8">Homeobox domain-containing protein</fullName>
    </recommendedName>
</protein>
<comment type="subcellular location">
    <subcellularLocation>
        <location evidence="1 5 6">Nucleus</location>
    </subcellularLocation>
</comment>
<feature type="region of interest" description="Disordered" evidence="7">
    <location>
        <begin position="140"/>
        <end position="159"/>
    </location>
</feature>
<reference evidence="10" key="1">
    <citation type="submission" date="2021-02" db="EMBL/GenBank/DDBJ databases">
        <authorList>
            <person name="Nowell W R."/>
        </authorList>
    </citation>
    <scope>NUCLEOTIDE SEQUENCE</scope>
</reference>
<evidence type="ECO:0000313" key="12">
    <source>
        <dbReference type="EMBL" id="CAF4256828.1"/>
    </source>
</evidence>
<dbReference type="EMBL" id="CAJNOK010015433">
    <property type="protein sequence ID" value="CAF1225301.1"/>
    <property type="molecule type" value="Genomic_DNA"/>
</dbReference>
<dbReference type="Proteomes" id="UP000663829">
    <property type="component" value="Unassembled WGS sequence"/>
</dbReference>
<dbReference type="Proteomes" id="UP000682733">
    <property type="component" value="Unassembled WGS sequence"/>
</dbReference>
<keyword evidence="2 5" id="KW-0238">DNA-binding</keyword>